<dbReference type="Pfam" id="PF13416">
    <property type="entry name" value="SBP_bac_8"/>
    <property type="match status" value="1"/>
</dbReference>
<dbReference type="PANTHER" id="PTHR30061:SF50">
    <property type="entry name" value="MALTOSE_MALTODEXTRIN-BINDING PERIPLASMIC PROTEIN"/>
    <property type="match status" value="1"/>
</dbReference>
<sequence length="438" mass="49138">MKQSIIIVLVFSLLLVGCSSNQEAENKVASTEQIQKSKQEATGLDLKEINKEVIIKLWEGVDPKVGKTLDQLIDKFQKRYPNIIVERTHMETEELRQNTQTAFMGGGGPTLTLSSFDHIRPFSIMGIAQPLEDLMSKEMKSMYIENALPSMSLNGHIYGVPDTMGNHLTLLYNKKLVDKAPETWEELISMAKGLTKDIDNDGEIDQYGLVYHLTDPSWWVAFHGGFGGWAFDEDNNPILDTQATKDALQFVHDLKFEHKIVPEQVDSHLMDSLFKEGKAAYIIDGDWSYKSYDEDKDIDLGIAPLPIFQKSSKYAQPMISGSGYIMISELSESEQIAALKFIKFMTGKEAQKVLVEKHKLLPTNKSIYNLPIIREDQILSGLAKQLRNSKAMPIIPEMKAVWDAIAPVLESVMAGDLNPAKGAAQMQEIVEKKISKTK</sequence>
<feature type="signal peptide" evidence="4">
    <location>
        <begin position="1"/>
        <end position="24"/>
    </location>
</feature>
<dbReference type="Gene3D" id="3.40.190.10">
    <property type="entry name" value="Periplasmic binding protein-like II"/>
    <property type="match status" value="2"/>
</dbReference>
<evidence type="ECO:0000256" key="1">
    <source>
        <dbReference type="ARBA" id="ARBA00008520"/>
    </source>
</evidence>
<keyword evidence="3 4" id="KW-0732">Signal</keyword>
<protein>
    <submittedName>
        <fullName evidence="5">ABC transporter substrate-binding protein</fullName>
    </submittedName>
</protein>
<accession>A0A1C0A6L7</accession>
<reference evidence="5 6" key="2">
    <citation type="submission" date="2016-08" db="EMBL/GenBank/DDBJ databases">
        <title>Orenia metallireducens sp. nov. strain Z6, a Novel Metal-reducing Firmicute from the Deep Subsurface.</title>
        <authorList>
            <person name="Maxim B.I."/>
            <person name="Kenneth K."/>
            <person name="Flynn T.M."/>
            <person name="Oloughlin E.J."/>
            <person name="Locke R.A."/>
            <person name="Weber J.R."/>
            <person name="Egan S.M."/>
            <person name="Mackie R.I."/>
            <person name="Cann I.K."/>
        </authorList>
    </citation>
    <scope>NUCLEOTIDE SEQUENCE [LARGE SCALE GENOMIC DNA]</scope>
    <source>
        <strain evidence="5 6">Z6</strain>
    </source>
</reference>
<reference evidence="6" key="1">
    <citation type="submission" date="2016-07" db="EMBL/GenBank/DDBJ databases">
        <authorList>
            <person name="Florea S."/>
            <person name="Webb J.S."/>
            <person name="Jaromczyk J."/>
            <person name="Schardl C.L."/>
        </authorList>
    </citation>
    <scope>NUCLEOTIDE SEQUENCE [LARGE SCALE GENOMIC DNA]</scope>
    <source>
        <strain evidence="6">Z6</strain>
    </source>
</reference>
<evidence type="ECO:0000256" key="4">
    <source>
        <dbReference type="SAM" id="SignalP"/>
    </source>
</evidence>
<comment type="similarity">
    <text evidence="1">Belongs to the bacterial solute-binding protein 1 family.</text>
</comment>
<dbReference type="PANTHER" id="PTHR30061">
    <property type="entry name" value="MALTOSE-BINDING PERIPLASMIC PROTEIN"/>
    <property type="match status" value="1"/>
</dbReference>
<keyword evidence="6" id="KW-1185">Reference proteome</keyword>
<gene>
    <name evidence="5" type="ORF">U472_15790</name>
</gene>
<dbReference type="InterPro" id="IPR006059">
    <property type="entry name" value="SBP"/>
</dbReference>
<dbReference type="GO" id="GO:0015768">
    <property type="term" value="P:maltose transport"/>
    <property type="evidence" value="ECO:0007669"/>
    <property type="project" value="TreeGrafter"/>
</dbReference>
<name>A0A1C0A6L7_9FIRM</name>
<feature type="chain" id="PRO_5008642862" evidence="4">
    <location>
        <begin position="25"/>
        <end position="438"/>
    </location>
</feature>
<evidence type="ECO:0000256" key="2">
    <source>
        <dbReference type="ARBA" id="ARBA00022448"/>
    </source>
</evidence>
<dbReference type="GO" id="GO:1901982">
    <property type="term" value="F:maltose binding"/>
    <property type="evidence" value="ECO:0007669"/>
    <property type="project" value="TreeGrafter"/>
</dbReference>
<dbReference type="Proteomes" id="UP000093514">
    <property type="component" value="Unassembled WGS sequence"/>
</dbReference>
<dbReference type="RefSeq" id="WP_068719693.1">
    <property type="nucleotide sequence ID" value="NZ_LWDV01000010.1"/>
</dbReference>
<dbReference type="SUPFAM" id="SSF53850">
    <property type="entry name" value="Periplasmic binding protein-like II"/>
    <property type="match status" value="1"/>
</dbReference>
<organism evidence="5 6">
    <name type="scientific">Orenia metallireducens</name>
    <dbReference type="NCBI Taxonomy" id="1413210"/>
    <lineage>
        <taxon>Bacteria</taxon>
        <taxon>Bacillati</taxon>
        <taxon>Bacillota</taxon>
        <taxon>Clostridia</taxon>
        <taxon>Halanaerobiales</taxon>
        <taxon>Halobacteroidaceae</taxon>
        <taxon>Orenia</taxon>
    </lineage>
</organism>
<dbReference type="GO" id="GO:0055052">
    <property type="term" value="C:ATP-binding cassette (ABC) transporter complex, substrate-binding subunit-containing"/>
    <property type="evidence" value="ECO:0007669"/>
    <property type="project" value="TreeGrafter"/>
</dbReference>
<evidence type="ECO:0000313" key="6">
    <source>
        <dbReference type="Proteomes" id="UP000093514"/>
    </source>
</evidence>
<dbReference type="EMBL" id="LWDV01000010">
    <property type="protein sequence ID" value="OCL25781.1"/>
    <property type="molecule type" value="Genomic_DNA"/>
</dbReference>
<dbReference type="GO" id="GO:0042956">
    <property type="term" value="P:maltodextrin transmembrane transport"/>
    <property type="evidence" value="ECO:0007669"/>
    <property type="project" value="TreeGrafter"/>
</dbReference>
<dbReference type="AlphaFoldDB" id="A0A1C0A6L7"/>
<dbReference type="OrthoDB" id="9766758at2"/>
<keyword evidence="2" id="KW-0813">Transport</keyword>
<evidence type="ECO:0000256" key="3">
    <source>
        <dbReference type="ARBA" id="ARBA00022729"/>
    </source>
</evidence>
<proteinExistence type="inferred from homology"/>
<evidence type="ECO:0000313" key="5">
    <source>
        <dbReference type="EMBL" id="OCL25781.1"/>
    </source>
</evidence>
<comment type="caution">
    <text evidence="5">The sequence shown here is derived from an EMBL/GenBank/DDBJ whole genome shotgun (WGS) entry which is preliminary data.</text>
</comment>
<dbReference type="PROSITE" id="PS51257">
    <property type="entry name" value="PROKAR_LIPOPROTEIN"/>
    <property type="match status" value="1"/>
</dbReference>